<reference evidence="2" key="1">
    <citation type="submission" date="2023-05" db="EMBL/GenBank/DDBJ databases">
        <title>Nepenthes gracilis genome sequencing.</title>
        <authorList>
            <person name="Fukushima K."/>
        </authorList>
    </citation>
    <scope>NUCLEOTIDE SEQUENCE</scope>
    <source>
        <strain evidence="2">SING2019-196</strain>
    </source>
</reference>
<dbReference type="InterPro" id="IPR001810">
    <property type="entry name" value="F-box_dom"/>
</dbReference>
<evidence type="ECO:0000313" key="3">
    <source>
        <dbReference type="Proteomes" id="UP001279734"/>
    </source>
</evidence>
<sequence>MSGPLERYQKLKLKDSLIVSYRYPIASRELSFILRFVYSEVPKALQALILEDTLTAFRLLPQMQTQSAVSAANVLIQSAEAALPKQKRVLAITEFKQAKVAHKRRSKACKEDTGLVQLPQDVLVHLFSFLDMQSLVSAGLVCRLWYAAATDNYLWQRHSAAYFCDLDSFVENKVCISGRSIKEDVGAVGSFDWKDAFRRKYTGYPSWKFNYNRGYCRYCNLIVWLNNLMCPNAHLGQISEYHMIKPVLSPNQVVAYILEDSLLMLDSSDSDSGSDGEFGYKLWAYRRR</sequence>
<dbReference type="PANTHER" id="PTHR47744:SF1">
    <property type="entry name" value="OS05G0526300 PROTEIN"/>
    <property type="match status" value="1"/>
</dbReference>
<organism evidence="2 3">
    <name type="scientific">Nepenthes gracilis</name>
    <name type="common">Slender pitcher plant</name>
    <dbReference type="NCBI Taxonomy" id="150966"/>
    <lineage>
        <taxon>Eukaryota</taxon>
        <taxon>Viridiplantae</taxon>
        <taxon>Streptophyta</taxon>
        <taxon>Embryophyta</taxon>
        <taxon>Tracheophyta</taxon>
        <taxon>Spermatophyta</taxon>
        <taxon>Magnoliopsida</taxon>
        <taxon>eudicotyledons</taxon>
        <taxon>Gunneridae</taxon>
        <taxon>Pentapetalae</taxon>
        <taxon>Caryophyllales</taxon>
        <taxon>Nepenthaceae</taxon>
        <taxon>Nepenthes</taxon>
    </lineage>
</organism>
<dbReference type="Pfam" id="PF24104">
    <property type="entry name" value="At5g52880_ARM"/>
    <property type="match status" value="1"/>
</dbReference>
<dbReference type="Gene3D" id="1.20.1280.50">
    <property type="match status" value="1"/>
</dbReference>
<keyword evidence="3" id="KW-1185">Reference proteome</keyword>
<dbReference type="InterPro" id="IPR057039">
    <property type="entry name" value="At5g52880_ARM"/>
</dbReference>
<feature type="domain" description="F-box" evidence="1">
    <location>
        <begin position="112"/>
        <end position="158"/>
    </location>
</feature>
<proteinExistence type="predicted"/>
<protein>
    <recommendedName>
        <fullName evidence="1">F-box domain-containing protein</fullName>
    </recommendedName>
</protein>
<dbReference type="EMBL" id="BSYO01000008">
    <property type="protein sequence ID" value="GMH08940.1"/>
    <property type="molecule type" value="Genomic_DNA"/>
</dbReference>
<dbReference type="PROSITE" id="PS50181">
    <property type="entry name" value="FBOX"/>
    <property type="match status" value="1"/>
</dbReference>
<comment type="caution">
    <text evidence="2">The sequence shown here is derived from an EMBL/GenBank/DDBJ whole genome shotgun (WGS) entry which is preliminary data.</text>
</comment>
<accession>A0AAD3XLN4</accession>
<dbReference type="InterPro" id="IPR036047">
    <property type="entry name" value="F-box-like_dom_sf"/>
</dbReference>
<evidence type="ECO:0000313" key="2">
    <source>
        <dbReference type="EMBL" id="GMH08940.1"/>
    </source>
</evidence>
<dbReference type="Pfam" id="PF12937">
    <property type="entry name" value="F-box-like"/>
    <property type="match status" value="1"/>
</dbReference>
<dbReference type="PANTHER" id="PTHR47744">
    <property type="entry name" value="OS05G0526300 PROTEIN"/>
    <property type="match status" value="1"/>
</dbReference>
<dbReference type="SUPFAM" id="SSF81383">
    <property type="entry name" value="F-box domain"/>
    <property type="match status" value="1"/>
</dbReference>
<dbReference type="Proteomes" id="UP001279734">
    <property type="component" value="Unassembled WGS sequence"/>
</dbReference>
<dbReference type="SMART" id="SM00256">
    <property type="entry name" value="FBOX"/>
    <property type="match status" value="1"/>
</dbReference>
<gene>
    <name evidence="2" type="ORF">Nepgr_010780</name>
</gene>
<name>A0AAD3XLN4_NEPGR</name>
<dbReference type="AlphaFoldDB" id="A0AAD3XLN4"/>
<evidence type="ECO:0000259" key="1">
    <source>
        <dbReference type="PROSITE" id="PS50181"/>
    </source>
</evidence>